<accession>Q0VNK5</accession>
<organism evidence="2 3">
    <name type="scientific">Alcanivorax borkumensis (strain ATCC 700651 / DSM 11573 / NCIMB 13689 / SK2)</name>
    <dbReference type="NCBI Taxonomy" id="393595"/>
    <lineage>
        <taxon>Bacteria</taxon>
        <taxon>Pseudomonadati</taxon>
        <taxon>Pseudomonadota</taxon>
        <taxon>Gammaproteobacteria</taxon>
        <taxon>Oceanospirillales</taxon>
        <taxon>Alcanivoracaceae</taxon>
        <taxon>Alcanivorax</taxon>
    </lineage>
</organism>
<dbReference type="Proteomes" id="UP000008871">
    <property type="component" value="Chromosome"/>
</dbReference>
<dbReference type="AlphaFoldDB" id="Q0VNK5"/>
<reference evidence="2 3" key="1">
    <citation type="journal article" date="2006" name="Nat. Biotechnol.">
        <title>Genome sequence of the ubiquitous hydrocarbon-degrading marine bacterium Alcanivorax borkumensis.</title>
        <authorList>
            <person name="Schneiker S."/>
            <person name="Martins dos Santos V.A.P."/>
            <person name="Bartels D."/>
            <person name="Bekel T."/>
            <person name="Brecht M."/>
            <person name="Buhrmester J."/>
            <person name="Chernikova T.N."/>
            <person name="Denaro R."/>
            <person name="Ferrer M."/>
            <person name="Gertler C."/>
            <person name="Goesmann A."/>
            <person name="Golyshina O.V."/>
            <person name="Kaminski F."/>
            <person name="Khachane A.N."/>
            <person name="Lang S."/>
            <person name="Linke B."/>
            <person name="McHardy A.C."/>
            <person name="Meyer F."/>
            <person name="Nechitaylo T."/>
            <person name="Puehler A."/>
            <person name="Regenhardt D."/>
            <person name="Rupp O."/>
            <person name="Sabirova J.S."/>
            <person name="Selbitschka W."/>
            <person name="Yakimov M.M."/>
            <person name="Timmis K.N."/>
            <person name="Vorhoelter F.-J."/>
            <person name="Weidner S."/>
            <person name="Kaiser O."/>
            <person name="Golyshin P.N."/>
        </authorList>
    </citation>
    <scope>NUCLEOTIDE SEQUENCE [LARGE SCALE GENOMIC DNA]</scope>
    <source>
        <strain evidence="3">ATCC 700651 / DSM 11573 / NCIMB 13689 / SK2</strain>
    </source>
</reference>
<keyword evidence="1" id="KW-0812">Transmembrane</keyword>
<sequence length="55" mass="5738">MAETSSLLRSHTGNCIAGSNPALSAIFKKAPQCGAFFVLFPLALLLRSIGFPNSA</sequence>
<gene>
    <name evidence="2" type="ordered locus">ABO_1795</name>
</gene>
<dbReference type="HOGENOM" id="CLU_3021592_0_0_6"/>
<keyword evidence="3" id="KW-1185">Reference proteome</keyword>
<dbReference type="EMBL" id="AM286690">
    <property type="protein sequence ID" value="CAL17243.1"/>
    <property type="molecule type" value="Genomic_DNA"/>
</dbReference>
<evidence type="ECO:0000256" key="1">
    <source>
        <dbReference type="SAM" id="Phobius"/>
    </source>
</evidence>
<protein>
    <submittedName>
        <fullName evidence="2">Uncharacterized protein</fullName>
    </submittedName>
</protein>
<evidence type="ECO:0000313" key="3">
    <source>
        <dbReference type="Proteomes" id="UP000008871"/>
    </source>
</evidence>
<dbReference type="KEGG" id="abo:ABO_1795"/>
<name>Q0VNK5_ALCBS</name>
<dbReference type="STRING" id="393595.ABO_1795"/>
<feature type="transmembrane region" description="Helical" evidence="1">
    <location>
        <begin position="33"/>
        <end position="51"/>
    </location>
</feature>
<proteinExistence type="predicted"/>
<evidence type="ECO:0000313" key="2">
    <source>
        <dbReference type="EMBL" id="CAL17243.1"/>
    </source>
</evidence>
<keyword evidence="1" id="KW-1133">Transmembrane helix</keyword>
<keyword evidence="1" id="KW-0472">Membrane</keyword>